<evidence type="ECO:0000256" key="1">
    <source>
        <dbReference type="ARBA" id="ARBA00004370"/>
    </source>
</evidence>
<name>A0A2G5PD86_9MYCO</name>
<evidence type="ECO:0008006" key="6">
    <source>
        <dbReference type="Google" id="ProtNLM"/>
    </source>
</evidence>
<dbReference type="PANTHER" id="PTHR37042">
    <property type="entry name" value="OUTER MEMBRANE PROTEIN RV1973"/>
    <property type="match status" value="1"/>
</dbReference>
<evidence type="ECO:0000256" key="2">
    <source>
        <dbReference type="ARBA" id="ARBA00023136"/>
    </source>
</evidence>
<dbReference type="AlphaFoldDB" id="A0A2G5PD86"/>
<evidence type="ECO:0000313" key="4">
    <source>
        <dbReference type="EMBL" id="PIB76288.1"/>
    </source>
</evidence>
<keyword evidence="2 3" id="KW-0472">Membrane</keyword>
<feature type="transmembrane region" description="Helical" evidence="3">
    <location>
        <begin position="91"/>
        <end position="116"/>
    </location>
</feature>
<dbReference type="Proteomes" id="UP000230551">
    <property type="component" value="Unassembled WGS sequence"/>
</dbReference>
<evidence type="ECO:0000313" key="5">
    <source>
        <dbReference type="Proteomes" id="UP000230551"/>
    </source>
</evidence>
<dbReference type="PANTHER" id="PTHR37042:SF4">
    <property type="entry name" value="OUTER MEMBRANE PROTEIN RV1973"/>
    <property type="match status" value="1"/>
</dbReference>
<evidence type="ECO:0000256" key="3">
    <source>
        <dbReference type="SAM" id="Phobius"/>
    </source>
</evidence>
<dbReference type="OrthoDB" id="5188486at2"/>
<dbReference type="GO" id="GO:0016020">
    <property type="term" value="C:membrane"/>
    <property type="evidence" value="ECO:0007669"/>
    <property type="project" value="UniProtKB-SubCell"/>
</dbReference>
<protein>
    <recommendedName>
        <fullName evidence="6">Mce protein</fullName>
    </recommendedName>
</protein>
<keyword evidence="3" id="KW-0812">Transmembrane</keyword>
<keyword evidence="5" id="KW-1185">Reference proteome</keyword>
<gene>
    <name evidence="4" type="ORF">CQY22_006100</name>
</gene>
<sequence>MVVTTKKNGNAKDTDETAEVTEVVDVAATDDDGDVTEVVEAATVEAKTADAGDEVVDFDDEADAPVEEADTELAWLGEQDSEAKASSSKRLIALIAAGVLFVGLLASTGFLGYQYWNNTQLKNAASAAQRAAVAYALVLTSIDSNKVDENFAQVLDGATGDFKDMYSESSGKLRQLLIDNKATAHGQVVESAVQSNTKDEAVVLLFIDQAVSNTNVPDPRLDRSRMKMTMKYVDGRWRASNVELP</sequence>
<proteinExistence type="predicted"/>
<reference evidence="4 5" key="1">
    <citation type="journal article" date="2017" name="Infect. Genet. Evol.">
        <title>The new phylogeny of the genus Mycobacterium: The old and the news.</title>
        <authorList>
            <person name="Tortoli E."/>
            <person name="Fedrizzi T."/>
            <person name="Meehan C.J."/>
            <person name="Trovato A."/>
            <person name="Grottola A."/>
            <person name="Giacobazzi E."/>
            <person name="Serpini G.F."/>
            <person name="Tagliazucchi S."/>
            <person name="Fabio A."/>
            <person name="Bettua C."/>
            <person name="Bertorelli R."/>
            <person name="Frascaro F."/>
            <person name="De Sanctis V."/>
            <person name="Pecorari M."/>
            <person name="Jousson O."/>
            <person name="Segata N."/>
            <person name="Cirillo D.M."/>
        </authorList>
    </citation>
    <scope>NUCLEOTIDE SEQUENCE [LARGE SCALE GENOMIC DNA]</scope>
    <source>
        <strain evidence="4 5">CIP1034565</strain>
    </source>
</reference>
<dbReference type="EMBL" id="PDCN02000005">
    <property type="protein sequence ID" value="PIB76288.1"/>
    <property type="molecule type" value="Genomic_DNA"/>
</dbReference>
<comment type="subcellular location">
    <subcellularLocation>
        <location evidence="1">Membrane</location>
    </subcellularLocation>
</comment>
<dbReference type="RefSeq" id="WP_090587163.1">
    <property type="nucleotide sequence ID" value="NZ_CP104302.1"/>
</dbReference>
<keyword evidence="3" id="KW-1133">Transmembrane helix</keyword>
<organism evidence="4 5">
    <name type="scientific">Mycolicibacterium brumae</name>
    <dbReference type="NCBI Taxonomy" id="85968"/>
    <lineage>
        <taxon>Bacteria</taxon>
        <taxon>Bacillati</taxon>
        <taxon>Actinomycetota</taxon>
        <taxon>Actinomycetes</taxon>
        <taxon>Mycobacteriales</taxon>
        <taxon>Mycobacteriaceae</taxon>
        <taxon>Mycolicibacterium</taxon>
    </lineage>
</organism>
<dbReference type="STRING" id="85968.GCA_900073015_01107"/>
<comment type="caution">
    <text evidence="4">The sequence shown here is derived from an EMBL/GenBank/DDBJ whole genome shotgun (WGS) entry which is preliminary data.</text>
</comment>
<accession>A0A2G5PD86</accession>